<dbReference type="Gene3D" id="3.40.50.970">
    <property type="match status" value="2"/>
</dbReference>
<dbReference type="CDD" id="cd07034">
    <property type="entry name" value="TPP_PYR_PFOR_IOR-alpha_like"/>
    <property type="match status" value="1"/>
</dbReference>
<keyword evidence="17" id="KW-0670">Pyruvate</keyword>
<dbReference type="PIRSF" id="PIRSF006439">
    <property type="entry name" value="Indolepyruvate_ferr_oxidored"/>
    <property type="match status" value="1"/>
</dbReference>
<gene>
    <name evidence="17" type="ORF">COX24_00960</name>
</gene>
<dbReference type="Gene3D" id="3.40.50.920">
    <property type="match status" value="1"/>
</dbReference>
<evidence type="ECO:0000256" key="7">
    <source>
        <dbReference type="ARBA" id="ARBA00022723"/>
    </source>
</evidence>
<evidence type="ECO:0000256" key="8">
    <source>
        <dbReference type="ARBA" id="ARBA00022982"/>
    </source>
</evidence>
<keyword evidence="8 14" id="KW-0249">Electron transport</keyword>
<evidence type="ECO:0000256" key="1">
    <source>
        <dbReference type="ARBA" id="ARBA00002995"/>
    </source>
</evidence>
<feature type="domain" description="Pyruvate flavodoxin/ferredoxin oxidoreductase pyrimidine binding" evidence="15">
    <location>
        <begin position="22"/>
        <end position="205"/>
    </location>
</feature>
<evidence type="ECO:0000256" key="13">
    <source>
        <dbReference type="ARBA" id="ARBA00048332"/>
    </source>
</evidence>
<protein>
    <recommendedName>
        <fullName evidence="4 14">Indolepyruvate oxidoreductase subunit IorA</fullName>
        <shortName evidence="14">IOR</shortName>
        <ecNumber evidence="3 14">1.2.7.8</ecNumber>
    </recommendedName>
    <alternativeName>
        <fullName evidence="12 14">Indolepyruvate ferredoxin oxidoreductase subunit alpha</fullName>
    </alternativeName>
</protein>
<dbReference type="SUPFAM" id="SSF52518">
    <property type="entry name" value="Thiamin diphosphate-binding fold (THDP-binding)"/>
    <property type="match status" value="2"/>
</dbReference>
<dbReference type="Proteomes" id="UP000230447">
    <property type="component" value="Unassembled WGS sequence"/>
</dbReference>
<dbReference type="InterPro" id="IPR017721">
    <property type="entry name" value="IorA"/>
</dbReference>
<dbReference type="InterPro" id="IPR011766">
    <property type="entry name" value="TPP_enzyme_TPP-bd"/>
</dbReference>
<dbReference type="EC" id="1.2.7.8" evidence="3 14"/>
<dbReference type="FunFam" id="3.40.50.970:FF:000039">
    <property type="entry name" value="Indolepyruvate oxidoreductase subunit IorA"/>
    <property type="match status" value="1"/>
</dbReference>
<evidence type="ECO:0000259" key="15">
    <source>
        <dbReference type="Pfam" id="PF01855"/>
    </source>
</evidence>
<name>A0A2G9ZFJ2_9BACT</name>
<dbReference type="PANTHER" id="PTHR43710:SF7">
    <property type="entry name" value="INDOLEPYRUVATE OXIDOREDUCTASE SUBUNIT IORA"/>
    <property type="match status" value="1"/>
</dbReference>
<accession>A0A2G9ZFJ2</accession>
<keyword evidence="9 14" id="KW-0560">Oxidoreductase</keyword>
<keyword evidence="11 14" id="KW-0411">Iron-sulfur</keyword>
<dbReference type="PANTHER" id="PTHR43710">
    <property type="entry name" value="2-HYDROXYACYL-COA LYASE"/>
    <property type="match status" value="1"/>
</dbReference>
<evidence type="ECO:0000256" key="4">
    <source>
        <dbReference type="ARBA" id="ARBA00017710"/>
    </source>
</evidence>
<dbReference type="EMBL" id="PCSB01000018">
    <property type="protein sequence ID" value="PIP31927.1"/>
    <property type="molecule type" value="Genomic_DNA"/>
</dbReference>
<comment type="caution">
    <text evidence="17">The sequence shown here is derived from an EMBL/GenBank/DDBJ whole genome shotgun (WGS) entry which is preliminary data.</text>
</comment>
<evidence type="ECO:0000256" key="11">
    <source>
        <dbReference type="ARBA" id="ARBA00023014"/>
    </source>
</evidence>
<dbReference type="GO" id="GO:0046872">
    <property type="term" value="F:metal ion binding"/>
    <property type="evidence" value="ECO:0007669"/>
    <property type="project" value="UniProtKB-UniRule"/>
</dbReference>
<dbReference type="AlphaFoldDB" id="A0A2G9ZFJ2"/>
<dbReference type="GO" id="GO:0043805">
    <property type="term" value="F:indolepyruvate ferredoxin oxidoreductase activity"/>
    <property type="evidence" value="ECO:0007669"/>
    <property type="project" value="UniProtKB-UniRule"/>
</dbReference>
<evidence type="ECO:0000256" key="12">
    <source>
        <dbReference type="ARBA" id="ARBA00030514"/>
    </source>
</evidence>
<dbReference type="Pfam" id="PF01855">
    <property type="entry name" value="POR_N"/>
    <property type="match status" value="1"/>
</dbReference>
<dbReference type="InterPro" id="IPR045025">
    <property type="entry name" value="HACL1-like"/>
</dbReference>
<keyword evidence="7 14" id="KW-0479">Metal-binding</keyword>
<dbReference type="InterPro" id="IPR009014">
    <property type="entry name" value="Transketo_C/PFOR_II"/>
</dbReference>
<keyword evidence="5 14" id="KW-0813">Transport</keyword>
<evidence type="ECO:0000313" key="17">
    <source>
        <dbReference type="EMBL" id="PIP31927.1"/>
    </source>
</evidence>
<comment type="function">
    <text evidence="1 14">Catalyzes the ferredoxin-dependent oxidative decarboxylation of arylpyruvates.</text>
</comment>
<comment type="subunit">
    <text evidence="2">Heterodimer of the IorA and IorB subunits.</text>
</comment>
<keyword evidence="6 14" id="KW-0004">4Fe-4S</keyword>
<evidence type="ECO:0000313" key="18">
    <source>
        <dbReference type="Proteomes" id="UP000230447"/>
    </source>
</evidence>
<dbReference type="InterPro" id="IPR029061">
    <property type="entry name" value="THDP-binding"/>
</dbReference>
<reference evidence="17 18" key="1">
    <citation type="submission" date="2017-09" db="EMBL/GenBank/DDBJ databases">
        <title>Depth-based differentiation of microbial function through sediment-hosted aquifers and enrichment of novel symbionts in the deep terrestrial subsurface.</title>
        <authorList>
            <person name="Probst A.J."/>
            <person name="Ladd B."/>
            <person name="Jarett J.K."/>
            <person name="Geller-Mcgrath D.E."/>
            <person name="Sieber C.M."/>
            <person name="Emerson J.B."/>
            <person name="Anantharaman K."/>
            <person name="Thomas B.C."/>
            <person name="Malmstrom R."/>
            <person name="Stieglmeier M."/>
            <person name="Klingl A."/>
            <person name="Woyke T."/>
            <person name="Ryan C.M."/>
            <person name="Banfield J.F."/>
        </authorList>
    </citation>
    <scope>NUCLEOTIDE SEQUENCE [LARGE SCALE GENOMIC DNA]</scope>
    <source>
        <strain evidence="17">CG23_combo_of_CG06-09_8_20_14_all_37_87_8</strain>
    </source>
</reference>
<sequence>MADLLQKANKKILLGNEAIVRGALEAGVGFISTYPGTPASEIGLIFFEMAQQKLKEKKKPSFYFEFSTNEKTAMEAAVGASFCGLKTLVAMKNFGLNVASDALMPFLYTGTNKGACVLVVADDPSCHSSAQSEQNSRPFSYMAHIPTLEPGDPQQCLDFIKEAFKISSKMSLPVMVRTTTRVAHQKMPVSIAKSIKQKANSKAQIKFIANKHQYVTMPPRVLEMKEELLTKIEKIKDLAEKSPLNKVEFANSKKTTGIIASGVGYLYVKEALKELNIELPLMQLGFFYPLPEKKIKSFLKKLTQVIIVEELEGFIEKEIEAIAKTANPKIKIFGKNVLPQTGELRPEQVILAISKVIKKRLKPFEQINFRPVKHLPRFCTGWPTCPYWKLFAAVKQAAPKQTIFGGDIGCYMIAALPPHNLYDYLSCMGSSVGIAHGIKKATQNKQKVIAFIGDGTFLHSGIEALLNAVYNQSNLLLIVLDNSITAMTGHQPNPSTAKTGMGLMSHPVKIEEVVKALGVQNIKVLDQEEEYEQLVKTIKDFSNKKDVSVIIARRICGLLAKRNLKK</sequence>
<dbReference type="Pfam" id="PF02775">
    <property type="entry name" value="TPP_enzyme_C"/>
    <property type="match status" value="1"/>
</dbReference>
<dbReference type="SUPFAM" id="SSF52922">
    <property type="entry name" value="TK C-terminal domain-like"/>
    <property type="match status" value="1"/>
</dbReference>
<dbReference type="CDD" id="cd02008">
    <property type="entry name" value="TPP_IOR_alpha"/>
    <property type="match status" value="1"/>
</dbReference>
<evidence type="ECO:0000259" key="16">
    <source>
        <dbReference type="Pfam" id="PF02775"/>
    </source>
</evidence>
<evidence type="ECO:0000256" key="5">
    <source>
        <dbReference type="ARBA" id="ARBA00022448"/>
    </source>
</evidence>
<dbReference type="GO" id="GO:0051539">
    <property type="term" value="F:4 iron, 4 sulfur cluster binding"/>
    <property type="evidence" value="ECO:0007669"/>
    <property type="project" value="UniProtKB-UniRule"/>
</dbReference>
<comment type="cofactor">
    <cofactor evidence="14">
        <name>[4Fe-4S] cluster</name>
        <dbReference type="ChEBI" id="CHEBI:49883"/>
    </cofactor>
    <text evidence="14">Binds 2 [4Fe-4S] clusters. In this family the first cluster has a non-standard and varying [4Fe-4S] binding motif CX(2)CX(2)CX(4-5)CP.</text>
</comment>
<evidence type="ECO:0000256" key="6">
    <source>
        <dbReference type="ARBA" id="ARBA00022485"/>
    </source>
</evidence>
<evidence type="ECO:0000256" key="10">
    <source>
        <dbReference type="ARBA" id="ARBA00023004"/>
    </source>
</evidence>
<dbReference type="GO" id="GO:0030976">
    <property type="term" value="F:thiamine pyrophosphate binding"/>
    <property type="evidence" value="ECO:0007669"/>
    <property type="project" value="InterPro"/>
</dbReference>
<evidence type="ECO:0000256" key="2">
    <source>
        <dbReference type="ARBA" id="ARBA00011238"/>
    </source>
</evidence>
<feature type="domain" description="Thiamine pyrophosphate enzyme TPP-binding" evidence="16">
    <location>
        <begin position="407"/>
        <end position="550"/>
    </location>
</feature>
<evidence type="ECO:0000256" key="3">
    <source>
        <dbReference type="ARBA" id="ARBA00012812"/>
    </source>
</evidence>
<comment type="catalytic activity">
    <reaction evidence="13 14">
        <text>indole-3-pyruvate + 2 oxidized [2Fe-2S]-[ferredoxin] + CoA = (indol-3-yl)acetyl-CoA + 2 reduced [2Fe-2S]-[ferredoxin] + CO2 + H(+)</text>
        <dbReference type="Rhea" id="RHEA:12645"/>
        <dbReference type="Rhea" id="RHEA-COMP:10000"/>
        <dbReference type="Rhea" id="RHEA-COMP:10001"/>
        <dbReference type="ChEBI" id="CHEBI:15378"/>
        <dbReference type="ChEBI" id="CHEBI:16526"/>
        <dbReference type="ChEBI" id="CHEBI:17640"/>
        <dbReference type="ChEBI" id="CHEBI:33737"/>
        <dbReference type="ChEBI" id="CHEBI:33738"/>
        <dbReference type="ChEBI" id="CHEBI:57271"/>
        <dbReference type="ChEBI" id="CHEBI:57287"/>
        <dbReference type="EC" id="1.2.7.8"/>
    </reaction>
</comment>
<evidence type="ECO:0000256" key="9">
    <source>
        <dbReference type="ARBA" id="ARBA00023002"/>
    </source>
</evidence>
<dbReference type="InterPro" id="IPR002880">
    <property type="entry name" value="Pyrv_Fd/Flavodoxin_OxRdtase_N"/>
</dbReference>
<organism evidence="17 18">
    <name type="scientific">bacterium (Candidatus Gribaldobacteria) CG23_combo_of_CG06-09_8_20_14_all_37_87_8</name>
    <dbReference type="NCBI Taxonomy" id="2014278"/>
    <lineage>
        <taxon>Bacteria</taxon>
        <taxon>Candidatus Gribaldobacteria</taxon>
    </lineage>
</organism>
<evidence type="ECO:0000256" key="14">
    <source>
        <dbReference type="PIRNR" id="PIRNR006439"/>
    </source>
</evidence>
<keyword evidence="10 14" id="KW-0408">Iron</keyword>
<proteinExistence type="predicted"/>